<evidence type="ECO:0000256" key="2">
    <source>
        <dbReference type="ARBA" id="ARBA00004429"/>
    </source>
</evidence>
<evidence type="ECO:0000256" key="10">
    <source>
        <dbReference type="RuleBase" id="RU363032"/>
    </source>
</evidence>
<keyword evidence="13" id="KW-1185">Reference proteome</keyword>
<evidence type="ECO:0000313" key="12">
    <source>
        <dbReference type="EMBL" id="QTA81357.1"/>
    </source>
</evidence>
<evidence type="ECO:0000256" key="5">
    <source>
        <dbReference type="ARBA" id="ARBA00022475"/>
    </source>
</evidence>
<evidence type="ECO:0000256" key="6">
    <source>
        <dbReference type="ARBA" id="ARBA00022692"/>
    </source>
</evidence>
<dbReference type="KEGG" id="dli:dnl_36900"/>
<keyword evidence="4 10" id="KW-0813">Transport</keyword>
<sequence length="289" mass="32909">MENNPLKIKALDIILGLILMSAAFYIFYRIKTGLHYKWNWGVIPQYIIRYDPDEQKWVSNLILQGFLTTIRLSIWSTFLAMIFGTIMGFLRTSTSLFNRLAGTAYVEMIRNLPPLVLVFIFYYFVSDQIMPVTGIDDYIRGLSENSQAVLSFLFASPRYFTAFLSAVITLAVFEGAYITEIVRAGIESVEKGQWEASSALGMSKWQQMRHVILPQAFKMVLPALAGQFISTIKDSSIVSIISIQELTFQGMELMASTYMTFEIWIVVSILYLVLTLSCSLIIEQLERSL</sequence>
<dbReference type="SUPFAM" id="SSF161098">
    <property type="entry name" value="MetI-like"/>
    <property type="match status" value="1"/>
</dbReference>
<feature type="transmembrane region" description="Helical" evidence="10">
    <location>
        <begin position="12"/>
        <end position="30"/>
    </location>
</feature>
<evidence type="ECO:0000256" key="9">
    <source>
        <dbReference type="ARBA" id="ARBA00023136"/>
    </source>
</evidence>
<gene>
    <name evidence="12" type="ORF">dnl_36900</name>
</gene>
<proteinExistence type="inferred from homology"/>
<feature type="transmembrane region" description="Helical" evidence="10">
    <location>
        <begin position="159"/>
        <end position="178"/>
    </location>
</feature>
<dbReference type="InterPro" id="IPR000515">
    <property type="entry name" value="MetI-like"/>
</dbReference>
<dbReference type="PROSITE" id="PS50928">
    <property type="entry name" value="ABC_TM1"/>
    <property type="match status" value="1"/>
</dbReference>
<evidence type="ECO:0000256" key="4">
    <source>
        <dbReference type="ARBA" id="ARBA00022448"/>
    </source>
</evidence>
<dbReference type="GO" id="GO:0043190">
    <property type="term" value="C:ATP-binding cassette (ABC) transporter complex"/>
    <property type="evidence" value="ECO:0007669"/>
    <property type="project" value="InterPro"/>
</dbReference>
<organism evidence="12 13">
    <name type="scientific">Desulfonema limicola</name>
    <dbReference type="NCBI Taxonomy" id="45656"/>
    <lineage>
        <taxon>Bacteria</taxon>
        <taxon>Pseudomonadati</taxon>
        <taxon>Thermodesulfobacteriota</taxon>
        <taxon>Desulfobacteria</taxon>
        <taxon>Desulfobacterales</taxon>
        <taxon>Desulfococcaceae</taxon>
        <taxon>Desulfonema</taxon>
    </lineage>
</organism>
<keyword evidence="5" id="KW-1003">Cell membrane</keyword>
<evidence type="ECO:0000256" key="1">
    <source>
        <dbReference type="ARBA" id="ARBA00003159"/>
    </source>
</evidence>
<dbReference type="NCBIfam" id="TIGR01726">
    <property type="entry name" value="HEQRo_perm_3TM"/>
    <property type="match status" value="1"/>
</dbReference>
<dbReference type="Gene3D" id="1.10.3720.10">
    <property type="entry name" value="MetI-like"/>
    <property type="match status" value="1"/>
</dbReference>
<dbReference type="CDD" id="cd06261">
    <property type="entry name" value="TM_PBP2"/>
    <property type="match status" value="1"/>
</dbReference>
<evidence type="ECO:0000259" key="11">
    <source>
        <dbReference type="PROSITE" id="PS50928"/>
    </source>
</evidence>
<keyword evidence="6 10" id="KW-0812">Transmembrane</keyword>
<feature type="transmembrane region" description="Helical" evidence="10">
    <location>
        <begin position="102"/>
        <end position="125"/>
    </location>
</feature>
<protein>
    <submittedName>
        <fullName evidence="12">Amino acid ABC transporter, permease protein</fullName>
    </submittedName>
</protein>
<keyword evidence="9 10" id="KW-0472">Membrane</keyword>
<evidence type="ECO:0000256" key="7">
    <source>
        <dbReference type="ARBA" id="ARBA00022970"/>
    </source>
</evidence>
<keyword evidence="7" id="KW-0029">Amino-acid transport</keyword>
<dbReference type="InterPro" id="IPR035906">
    <property type="entry name" value="MetI-like_sf"/>
</dbReference>
<dbReference type="Proteomes" id="UP000663720">
    <property type="component" value="Chromosome"/>
</dbReference>
<feature type="transmembrane region" description="Helical" evidence="10">
    <location>
        <begin position="261"/>
        <end position="282"/>
    </location>
</feature>
<name>A0A975GHG8_9BACT</name>
<dbReference type="AlphaFoldDB" id="A0A975GHG8"/>
<dbReference type="PANTHER" id="PTHR30614">
    <property type="entry name" value="MEMBRANE COMPONENT OF AMINO ACID ABC TRANSPORTER"/>
    <property type="match status" value="1"/>
</dbReference>
<dbReference type="GO" id="GO:0022857">
    <property type="term" value="F:transmembrane transporter activity"/>
    <property type="evidence" value="ECO:0007669"/>
    <property type="project" value="InterPro"/>
</dbReference>
<comment type="similarity">
    <text evidence="3">Belongs to the binding-protein-dependent transport system permease family. HisMQ subfamily.</text>
</comment>
<dbReference type="RefSeq" id="WP_246514728.1">
    <property type="nucleotide sequence ID" value="NZ_CP061799.1"/>
</dbReference>
<evidence type="ECO:0000313" key="13">
    <source>
        <dbReference type="Proteomes" id="UP000663720"/>
    </source>
</evidence>
<reference evidence="12" key="1">
    <citation type="journal article" date="2021" name="Microb. Physiol.">
        <title>Proteogenomic Insights into the Physiology of Marine, Sulfate-Reducing, Filamentous Desulfonema limicola and Desulfonema magnum.</title>
        <authorList>
            <person name="Schnaars V."/>
            <person name="Wohlbrand L."/>
            <person name="Scheve S."/>
            <person name="Hinrichs C."/>
            <person name="Reinhardt R."/>
            <person name="Rabus R."/>
        </authorList>
    </citation>
    <scope>NUCLEOTIDE SEQUENCE</scope>
    <source>
        <strain evidence="12">5ac10</strain>
    </source>
</reference>
<dbReference type="InterPro" id="IPR043429">
    <property type="entry name" value="ArtM/GltK/GlnP/TcyL/YhdX-like"/>
</dbReference>
<feature type="transmembrane region" description="Helical" evidence="10">
    <location>
        <begin position="72"/>
        <end position="90"/>
    </location>
</feature>
<comment type="function">
    <text evidence="1">Part of the binding-protein-dependent transport system for glutamine; probably responsible for the translocation of the substrate across the membrane.</text>
</comment>
<dbReference type="PANTHER" id="PTHR30614:SF20">
    <property type="entry name" value="GLUTAMINE TRANSPORT SYSTEM PERMEASE PROTEIN GLNP"/>
    <property type="match status" value="1"/>
</dbReference>
<dbReference type="EMBL" id="CP061799">
    <property type="protein sequence ID" value="QTA81357.1"/>
    <property type="molecule type" value="Genomic_DNA"/>
</dbReference>
<accession>A0A975GHG8</accession>
<comment type="subcellular location">
    <subcellularLocation>
        <location evidence="2">Cell inner membrane</location>
        <topology evidence="2">Multi-pass membrane protein</topology>
    </subcellularLocation>
    <subcellularLocation>
        <location evidence="10">Cell membrane</location>
        <topology evidence="10">Multi-pass membrane protein</topology>
    </subcellularLocation>
</comment>
<evidence type="ECO:0000256" key="3">
    <source>
        <dbReference type="ARBA" id="ARBA00010072"/>
    </source>
</evidence>
<evidence type="ECO:0000256" key="8">
    <source>
        <dbReference type="ARBA" id="ARBA00022989"/>
    </source>
</evidence>
<feature type="domain" description="ABC transmembrane type-1" evidence="11">
    <location>
        <begin position="66"/>
        <end position="282"/>
    </location>
</feature>
<dbReference type="InterPro" id="IPR010065">
    <property type="entry name" value="AA_ABC_transptr_permease_3TM"/>
</dbReference>
<dbReference type="Pfam" id="PF00528">
    <property type="entry name" value="BPD_transp_1"/>
    <property type="match status" value="1"/>
</dbReference>
<keyword evidence="8 10" id="KW-1133">Transmembrane helix</keyword>
<dbReference type="GO" id="GO:0006865">
    <property type="term" value="P:amino acid transport"/>
    <property type="evidence" value="ECO:0007669"/>
    <property type="project" value="UniProtKB-KW"/>
</dbReference>